<sequence>MVQKFLCGLLVLLSIVSVVLGGPDGQLLTYCGDLFNALPPEDRHACRKTYQSLQAVESHLGLIRLNRPLQDSNVTATVSNATALEIWKADNAIKTQQLLDGAGVAQRLGISPSAAVSLAAACFSNRLHPDAFAGRPLVSVLLNYFKRAHIISRIASGLRSACSAAGIPCELVVNVDNPHEADAWAAEVQSGLVVPVFSANLHEARGYNRAARAARGSYLVIWQDDQVPPADGPWLQHMIQLFQTFPQLGILGMNKYRLCRTKEFNNLGPGPTPWLPDPRVAVNPANASLGPAGQQQLLQGVSWTYAHLVDFAPMAVRASTYHALGGLEEGWTRPGDCGISGDWELCYRAWVAGWQVGYMFMAGLQGDRSTPSGTHKPNTAEACWGRQGHVGRHALQQRFMVPELSEQMCEHVWRLNMAHFSLAKPEDCPYGNQNTRWANCTSPAVQHQPGTS</sequence>
<accession>A0AAD3DS02</accession>
<dbReference type="InterPro" id="IPR029044">
    <property type="entry name" value="Nucleotide-diphossugar_trans"/>
</dbReference>
<organism evidence="2 3">
    <name type="scientific">Astrephomene gubernaculifera</name>
    <dbReference type="NCBI Taxonomy" id="47775"/>
    <lineage>
        <taxon>Eukaryota</taxon>
        <taxon>Viridiplantae</taxon>
        <taxon>Chlorophyta</taxon>
        <taxon>core chlorophytes</taxon>
        <taxon>Chlorophyceae</taxon>
        <taxon>CS clade</taxon>
        <taxon>Chlamydomonadales</taxon>
        <taxon>Astrephomenaceae</taxon>
        <taxon>Astrephomene</taxon>
    </lineage>
</organism>
<evidence type="ECO:0000313" key="3">
    <source>
        <dbReference type="Proteomes" id="UP001054857"/>
    </source>
</evidence>
<feature type="chain" id="PRO_5042007089" description="Glycosyltransferase 2-like domain-containing protein" evidence="1">
    <location>
        <begin position="22"/>
        <end position="452"/>
    </location>
</feature>
<evidence type="ECO:0000313" key="2">
    <source>
        <dbReference type="EMBL" id="GFR46798.1"/>
    </source>
</evidence>
<feature type="signal peptide" evidence="1">
    <location>
        <begin position="1"/>
        <end position="21"/>
    </location>
</feature>
<keyword evidence="1" id="KW-0732">Signal</keyword>
<name>A0AAD3DS02_9CHLO</name>
<gene>
    <name evidence="2" type="ORF">Agub_g8430</name>
</gene>
<evidence type="ECO:0008006" key="4">
    <source>
        <dbReference type="Google" id="ProtNLM"/>
    </source>
</evidence>
<evidence type="ECO:0000256" key="1">
    <source>
        <dbReference type="SAM" id="SignalP"/>
    </source>
</evidence>
<keyword evidence="3" id="KW-1185">Reference proteome</keyword>
<dbReference type="Gene3D" id="3.90.550.10">
    <property type="entry name" value="Spore Coat Polysaccharide Biosynthesis Protein SpsA, Chain A"/>
    <property type="match status" value="1"/>
</dbReference>
<comment type="caution">
    <text evidence="2">The sequence shown here is derived from an EMBL/GenBank/DDBJ whole genome shotgun (WGS) entry which is preliminary data.</text>
</comment>
<reference evidence="2 3" key="1">
    <citation type="journal article" date="2021" name="Sci. Rep.">
        <title>Genome sequencing of the multicellular alga Astrephomene provides insights into convergent evolution of germ-soma differentiation.</title>
        <authorList>
            <person name="Yamashita S."/>
            <person name="Yamamoto K."/>
            <person name="Matsuzaki R."/>
            <person name="Suzuki S."/>
            <person name="Yamaguchi H."/>
            <person name="Hirooka S."/>
            <person name="Minakuchi Y."/>
            <person name="Miyagishima S."/>
            <person name="Kawachi M."/>
            <person name="Toyoda A."/>
            <person name="Nozaki H."/>
        </authorList>
    </citation>
    <scope>NUCLEOTIDE SEQUENCE [LARGE SCALE GENOMIC DNA]</scope>
    <source>
        <strain evidence="2 3">NIES-4017</strain>
    </source>
</reference>
<dbReference type="PANTHER" id="PTHR22916:SF3">
    <property type="entry name" value="UDP-GLCNAC:BETAGAL BETA-1,3-N-ACETYLGLUCOSAMINYLTRANSFERASE-LIKE PROTEIN 1"/>
    <property type="match status" value="1"/>
</dbReference>
<dbReference type="GO" id="GO:0016757">
    <property type="term" value="F:glycosyltransferase activity"/>
    <property type="evidence" value="ECO:0007669"/>
    <property type="project" value="UniProtKB-ARBA"/>
</dbReference>
<dbReference type="AlphaFoldDB" id="A0AAD3DS02"/>
<dbReference type="PANTHER" id="PTHR22916">
    <property type="entry name" value="GLYCOSYLTRANSFERASE"/>
    <property type="match status" value="1"/>
</dbReference>
<dbReference type="Proteomes" id="UP001054857">
    <property type="component" value="Unassembled WGS sequence"/>
</dbReference>
<dbReference type="EMBL" id="BMAR01000015">
    <property type="protein sequence ID" value="GFR46798.1"/>
    <property type="molecule type" value="Genomic_DNA"/>
</dbReference>
<dbReference type="SUPFAM" id="SSF53448">
    <property type="entry name" value="Nucleotide-diphospho-sugar transferases"/>
    <property type="match status" value="1"/>
</dbReference>
<protein>
    <recommendedName>
        <fullName evidence="4">Glycosyltransferase 2-like domain-containing protein</fullName>
    </recommendedName>
</protein>
<proteinExistence type="predicted"/>